<comment type="caution">
    <text evidence="1">The sequence shown here is derived from an EMBL/GenBank/DDBJ whole genome shotgun (WGS) entry which is preliminary data.</text>
</comment>
<dbReference type="Proteomes" id="UP001140096">
    <property type="component" value="Unassembled WGS sequence"/>
</dbReference>
<proteinExistence type="predicted"/>
<gene>
    <name evidence="1" type="ORF">H4S07_000510</name>
</gene>
<keyword evidence="2" id="KW-1185">Reference proteome</keyword>
<sequence>MFRSPQSIISTDEYLQLALRIAPGASVRVMPDMSWPVQRIPSVLSAIGEYASIQVLYMKDMDLTIWDAITLIKSLPLLSDLCTQAPMLGILPLDAENEDLHDYVCRTYAPMGERFRCWKVIIAGDIDFKMLATCMLLLALICPNFDYAAVDKDNRERFMEAMRNKINEPKLHQHAPRLRRLLFNGWRG</sequence>
<name>A0ACC1LQ21_9FUNG</name>
<evidence type="ECO:0000313" key="2">
    <source>
        <dbReference type="Proteomes" id="UP001140096"/>
    </source>
</evidence>
<evidence type="ECO:0000313" key="1">
    <source>
        <dbReference type="EMBL" id="KAJ2813665.1"/>
    </source>
</evidence>
<accession>A0ACC1LQ21</accession>
<organism evidence="1 2">
    <name type="scientific">Coemansia furcata</name>
    <dbReference type="NCBI Taxonomy" id="417177"/>
    <lineage>
        <taxon>Eukaryota</taxon>
        <taxon>Fungi</taxon>
        <taxon>Fungi incertae sedis</taxon>
        <taxon>Zoopagomycota</taxon>
        <taxon>Kickxellomycotina</taxon>
        <taxon>Kickxellomycetes</taxon>
        <taxon>Kickxellales</taxon>
        <taxon>Kickxellaceae</taxon>
        <taxon>Coemansia</taxon>
    </lineage>
</organism>
<protein>
    <submittedName>
        <fullName evidence="1">Uncharacterized protein</fullName>
    </submittedName>
</protein>
<dbReference type="EMBL" id="JANBUP010000032">
    <property type="protein sequence ID" value="KAJ2813665.1"/>
    <property type="molecule type" value="Genomic_DNA"/>
</dbReference>
<reference evidence="1" key="1">
    <citation type="submission" date="2022-07" db="EMBL/GenBank/DDBJ databases">
        <title>Phylogenomic reconstructions and comparative analyses of Kickxellomycotina fungi.</title>
        <authorList>
            <person name="Reynolds N.K."/>
            <person name="Stajich J.E."/>
            <person name="Barry K."/>
            <person name="Grigoriev I.V."/>
            <person name="Crous P."/>
            <person name="Smith M.E."/>
        </authorList>
    </citation>
    <scope>NUCLEOTIDE SEQUENCE</scope>
    <source>
        <strain evidence="1">CBS 102833</strain>
    </source>
</reference>